<keyword evidence="1 6" id="KW-0963">Cytoplasm</keyword>
<dbReference type="HOGENOM" id="CLU_164833_3_0_5"/>
<dbReference type="eggNOG" id="COG1828">
    <property type="taxonomic scope" value="Bacteria"/>
</dbReference>
<protein>
    <recommendedName>
        <fullName evidence="6">Phosphoribosylformylglycinamidine synthase subunit PurS</fullName>
        <shortName evidence="6">FGAM synthase</shortName>
        <ecNumber evidence="6">6.3.5.3</ecNumber>
    </recommendedName>
    <alternativeName>
        <fullName evidence="6">Formylglycinamide ribonucleotide amidotransferase subunit III</fullName>
        <shortName evidence="6">FGAR amidotransferase III</shortName>
        <shortName evidence="6">FGAR-AT III</shortName>
    </alternativeName>
    <alternativeName>
        <fullName evidence="6">Phosphoribosylformylglycinamidine synthase subunit III</fullName>
    </alternativeName>
</protein>
<keyword evidence="3 6" id="KW-0547">Nucleotide-binding</keyword>
<comment type="similarity">
    <text evidence="6">Belongs to the PurS family.</text>
</comment>
<comment type="catalytic activity">
    <reaction evidence="6">
        <text>N(2)-formyl-N(1)-(5-phospho-beta-D-ribosyl)glycinamide + L-glutamine + ATP + H2O = 2-formamido-N(1)-(5-O-phospho-beta-D-ribosyl)acetamidine + L-glutamate + ADP + phosphate + H(+)</text>
        <dbReference type="Rhea" id="RHEA:17129"/>
        <dbReference type="ChEBI" id="CHEBI:15377"/>
        <dbReference type="ChEBI" id="CHEBI:15378"/>
        <dbReference type="ChEBI" id="CHEBI:29985"/>
        <dbReference type="ChEBI" id="CHEBI:30616"/>
        <dbReference type="ChEBI" id="CHEBI:43474"/>
        <dbReference type="ChEBI" id="CHEBI:58359"/>
        <dbReference type="ChEBI" id="CHEBI:147286"/>
        <dbReference type="ChEBI" id="CHEBI:147287"/>
        <dbReference type="ChEBI" id="CHEBI:456216"/>
        <dbReference type="EC" id="6.3.5.3"/>
    </reaction>
</comment>
<dbReference type="PANTHER" id="PTHR34696">
    <property type="entry name" value="PHOSPHORIBOSYLFORMYLGLYCINAMIDINE SYNTHASE SUBUNIT PURS"/>
    <property type="match status" value="1"/>
</dbReference>
<comment type="subcellular location">
    <subcellularLocation>
        <location evidence="6">Cytoplasm</location>
    </subcellularLocation>
</comment>
<dbReference type="HAMAP" id="MF_01926">
    <property type="entry name" value="PurS"/>
    <property type="match status" value="1"/>
</dbReference>
<evidence type="ECO:0000256" key="2">
    <source>
        <dbReference type="ARBA" id="ARBA00022598"/>
    </source>
</evidence>
<dbReference type="NCBIfam" id="NF004630">
    <property type="entry name" value="PRK05974.1"/>
    <property type="match status" value="1"/>
</dbReference>
<dbReference type="RefSeq" id="WP_013545013.1">
    <property type="nucleotide sequence ID" value="NC_014932.1"/>
</dbReference>
<evidence type="ECO:0000313" key="8">
    <source>
        <dbReference type="Proteomes" id="UP000009101"/>
    </source>
</evidence>
<dbReference type="InterPro" id="IPR003850">
    <property type="entry name" value="PurS"/>
</dbReference>
<comment type="subunit">
    <text evidence="6">Part of the FGAM synthase complex composed of 1 PurL, 1 PurQ and 2 PurS subunits.</text>
</comment>
<dbReference type="GO" id="GO:0004642">
    <property type="term" value="F:phosphoribosylformylglycinamidine synthase activity"/>
    <property type="evidence" value="ECO:0007669"/>
    <property type="project" value="UniProtKB-UniRule"/>
</dbReference>
<comment type="pathway">
    <text evidence="6">Purine metabolism; IMP biosynthesis via de novo pathway; 5-amino-1-(5-phospho-D-ribosyl)imidazole from N(2)-formyl-N(1)-(5-phospho-D-ribosyl)glycinamide: step 1/2.</text>
</comment>
<keyword evidence="2 6" id="KW-0436">Ligase</keyword>
<dbReference type="GO" id="GO:0005524">
    <property type="term" value="F:ATP binding"/>
    <property type="evidence" value="ECO:0007669"/>
    <property type="project" value="UniProtKB-UniRule"/>
</dbReference>
<dbReference type="GO" id="GO:0006189">
    <property type="term" value="P:'de novo' IMP biosynthetic process"/>
    <property type="evidence" value="ECO:0007669"/>
    <property type="project" value="UniProtKB-UniRule"/>
</dbReference>
<dbReference type="EMBL" id="FN645454">
    <property type="protein sequence ID" value="CBI76374.1"/>
    <property type="molecule type" value="Genomic_DNA"/>
</dbReference>
<dbReference type="NCBIfam" id="TIGR00302">
    <property type="entry name" value="phosphoribosylformylglycinamidine synthase subunit PurS"/>
    <property type="match status" value="1"/>
</dbReference>
<reference evidence="8" key="1">
    <citation type="submission" date="2009-11" db="EMBL/GenBank/DDBJ databases">
        <title>Genome sequencing of Bartonella species and comparative genomics.</title>
        <authorList>
            <person name="Engel P."/>
            <person name="Salzburger W."/>
            <person name="Marius L."/>
            <person name="Chao-Chin C."/>
            <person name="Soichi M."/>
            <person name="Christa L."/>
            <person name="Alexandra C."/>
            <person name="Aurelie L."/>
            <person name="Claudine M."/>
            <person name="Stephan S.C."/>
            <person name="Christoph D."/>
        </authorList>
    </citation>
    <scope>NUCLEOTIDE SEQUENCE [LARGE SCALE GENOMIC DNA]</scope>
    <source>
        <strain evidence="8">CIP 104772 / 73</strain>
    </source>
</reference>
<keyword evidence="5 6" id="KW-0067">ATP-binding</keyword>
<evidence type="ECO:0000256" key="4">
    <source>
        <dbReference type="ARBA" id="ARBA00022755"/>
    </source>
</evidence>
<dbReference type="KEGG" id="bcd:BARCL_0693"/>
<evidence type="ECO:0000313" key="7">
    <source>
        <dbReference type="EMBL" id="CBI76374.1"/>
    </source>
</evidence>
<name>E6YHN6_BARC7</name>
<evidence type="ECO:0000256" key="1">
    <source>
        <dbReference type="ARBA" id="ARBA00022490"/>
    </source>
</evidence>
<dbReference type="GO" id="GO:0005737">
    <property type="term" value="C:cytoplasm"/>
    <property type="evidence" value="ECO:0007669"/>
    <property type="project" value="UniProtKB-SubCell"/>
</dbReference>
<dbReference type="SUPFAM" id="SSF82697">
    <property type="entry name" value="PurS-like"/>
    <property type="match status" value="1"/>
</dbReference>
<comment type="function">
    <text evidence="6">Part of the phosphoribosylformylglycinamidine synthase complex involved in the purines biosynthetic pathway. Catalyzes the ATP-dependent conversion of formylglycinamide ribonucleotide (FGAR) and glutamine to yield formylglycinamidine ribonucleotide (FGAM) and glutamate. The FGAM synthase complex is composed of three subunits. PurQ produces an ammonia molecule by converting glutamine to glutamate. PurL transfers the ammonia molecule to FGAR to form FGAM in an ATP-dependent manner. PurS interacts with PurQ and PurL and is thought to assist in the transfer of the ammonia molecule from PurQ to PurL.</text>
</comment>
<evidence type="ECO:0000256" key="3">
    <source>
        <dbReference type="ARBA" id="ARBA00022741"/>
    </source>
</evidence>
<keyword evidence="4 6" id="KW-0658">Purine biosynthesis</keyword>
<gene>
    <name evidence="6" type="primary">purS</name>
    <name evidence="7" type="ordered locus">BARCL_0693</name>
</gene>
<dbReference type="UniPathway" id="UPA00074">
    <property type="reaction ID" value="UER00128"/>
</dbReference>
<evidence type="ECO:0000256" key="6">
    <source>
        <dbReference type="HAMAP-Rule" id="MF_01926"/>
    </source>
</evidence>
<dbReference type="PANTHER" id="PTHR34696:SF1">
    <property type="entry name" value="PHOSPHORIBOSYLFORMYLGLYCINAMIDINE SYNTHASE SUBUNIT PURS"/>
    <property type="match status" value="1"/>
</dbReference>
<accession>E6YHN6</accession>
<dbReference type="InterPro" id="IPR036604">
    <property type="entry name" value="PurS-like_sf"/>
</dbReference>
<dbReference type="AlphaFoldDB" id="E6YHN6"/>
<sequence>MKARVTVTLKSSVLDPQGEAIANALNSLAFTNIKSIRQGKVFDIILDDMPIESAKQMLEKMCEQLLANTVIENYTIELL</sequence>
<evidence type="ECO:0000256" key="5">
    <source>
        <dbReference type="ARBA" id="ARBA00022840"/>
    </source>
</evidence>
<keyword evidence="8" id="KW-1185">Reference proteome</keyword>
<proteinExistence type="inferred from homology"/>
<reference evidence="7 8" key="2">
    <citation type="journal article" date="2011" name="PLoS Genet.">
        <title>Parallel evolution of a type IV secretion system in radiating lineages of the host-restricted bacterial pathogen Bartonella.</title>
        <authorList>
            <person name="Engel P."/>
            <person name="Salzburger W."/>
            <person name="Liesch M."/>
            <person name="Chang C.C."/>
            <person name="Maruyama S."/>
            <person name="Lanz C."/>
            <person name="Calteau A."/>
            <person name="Lajus A."/>
            <person name="Medigue C."/>
            <person name="Schuster S.C."/>
            <person name="Dehio C."/>
        </authorList>
    </citation>
    <scope>NUCLEOTIDE SEQUENCE [LARGE SCALE GENOMIC DNA]</scope>
    <source>
        <strain evidence="8">CIP 104772 / 73</strain>
    </source>
</reference>
<dbReference type="Gene3D" id="3.30.1280.10">
    <property type="entry name" value="Phosphoribosylformylglycinamidine synthase subunit PurS"/>
    <property type="match status" value="1"/>
</dbReference>
<dbReference type="Pfam" id="PF02700">
    <property type="entry name" value="PurS"/>
    <property type="match status" value="1"/>
</dbReference>
<dbReference type="STRING" id="696125.BARCL_0693"/>
<dbReference type="Proteomes" id="UP000009101">
    <property type="component" value="Chromosome"/>
</dbReference>
<organism evidence="7 8">
    <name type="scientific">Bartonella clarridgeiae (strain CCUG 45776 / CIP 104772 / 73)</name>
    <dbReference type="NCBI Taxonomy" id="696125"/>
    <lineage>
        <taxon>Bacteria</taxon>
        <taxon>Pseudomonadati</taxon>
        <taxon>Pseudomonadota</taxon>
        <taxon>Alphaproteobacteria</taxon>
        <taxon>Hyphomicrobiales</taxon>
        <taxon>Bartonellaceae</taxon>
        <taxon>Bartonella</taxon>
    </lineage>
</organism>
<dbReference type="OrthoDB" id="9799101at2"/>
<dbReference type="EC" id="6.3.5.3" evidence="6"/>